<dbReference type="GO" id="GO:0003824">
    <property type="term" value="F:catalytic activity"/>
    <property type="evidence" value="ECO:0007669"/>
    <property type="project" value="UniProtKB-ARBA"/>
</dbReference>
<dbReference type="InterPro" id="IPR029058">
    <property type="entry name" value="AB_hydrolase_fold"/>
</dbReference>
<dbReference type="EMBL" id="JACCAE010000001">
    <property type="protein sequence ID" value="NYF96935.1"/>
    <property type="molecule type" value="Genomic_DNA"/>
</dbReference>
<sequence>MTIKHTLVGTGPTKVITVHGWFGGEDGWGLLPDLVDTDAYTYAFFDLRGYGSRKDVEADFTLDEVADDVLALADELGWQHFALVGHSMGGAMVLRAFCRAPERVTALVGISPVPASGVPLDAESQALFDGAAQEHGNRYAIIDLTTGNRQPKSWIEGMVAYSAEHSRPEAVAGYLTSWTGADFVADLPEVTVPVHAVVGEHDPALGEETMRATWLEQLSGCELTVIPNAGHYAMFETPVSLIAALEATLAPAES</sequence>
<dbReference type="PANTHER" id="PTHR43433:SF5">
    <property type="entry name" value="AB HYDROLASE-1 DOMAIN-CONTAINING PROTEIN"/>
    <property type="match status" value="1"/>
</dbReference>
<dbReference type="AlphaFoldDB" id="A0A852VSY9"/>
<dbReference type="RefSeq" id="WP_185989928.1">
    <property type="nucleotide sequence ID" value="NZ_JACCAE010000001.1"/>
</dbReference>
<dbReference type="Proteomes" id="UP000554054">
    <property type="component" value="Unassembled WGS sequence"/>
</dbReference>
<feature type="domain" description="AB hydrolase-1" evidence="1">
    <location>
        <begin position="15"/>
        <end position="237"/>
    </location>
</feature>
<dbReference type="Pfam" id="PF00561">
    <property type="entry name" value="Abhydrolase_1"/>
    <property type="match status" value="1"/>
</dbReference>
<proteinExistence type="predicted"/>
<name>A0A852VSY9_9MICO</name>
<dbReference type="SUPFAM" id="SSF53474">
    <property type="entry name" value="alpha/beta-Hydrolases"/>
    <property type="match status" value="1"/>
</dbReference>
<evidence type="ECO:0000313" key="2">
    <source>
        <dbReference type="EMBL" id="NYF96935.1"/>
    </source>
</evidence>
<dbReference type="InterPro" id="IPR000073">
    <property type="entry name" value="AB_hydrolase_1"/>
</dbReference>
<organism evidence="2 3">
    <name type="scientific">Janibacter cremeus</name>
    <dbReference type="NCBI Taxonomy" id="1285192"/>
    <lineage>
        <taxon>Bacteria</taxon>
        <taxon>Bacillati</taxon>
        <taxon>Actinomycetota</taxon>
        <taxon>Actinomycetes</taxon>
        <taxon>Micrococcales</taxon>
        <taxon>Intrasporangiaceae</taxon>
        <taxon>Janibacter</taxon>
    </lineage>
</organism>
<dbReference type="InterPro" id="IPR050471">
    <property type="entry name" value="AB_hydrolase"/>
</dbReference>
<dbReference type="Gene3D" id="3.40.50.1820">
    <property type="entry name" value="alpha/beta hydrolase"/>
    <property type="match status" value="1"/>
</dbReference>
<keyword evidence="3" id="KW-1185">Reference proteome</keyword>
<evidence type="ECO:0000259" key="1">
    <source>
        <dbReference type="Pfam" id="PF00561"/>
    </source>
</evidence>
<reference evidence="2 3" key="1">
    <citation type="submission" date="2020-07" db="EMBL/GenBank/DDBJ databases">
        <title>Sequencing the genomes of 1000 actinobacteria strains.</title>
        <authorList>
            <person name="Klenk H.-P."/>
        </authorList>
    </citation>
    <scope>NUCLEOTIDE SEQUENCE [LARGE SCALE GENOMIC DNA]</scope>
    <source>
        <strain evidence="2 3">DSM 26154</strain>
    </source>
</reference>
<comment type="caution">
    <text evidence="2">The sequence shown here is derived from an EMBL/GenBank/DDBJ whole genome shotgun (WGS) entry which is preliminary data.</text>
</comment>
<gene>
    <name evidence="2" type="ORF">BJY20_000327</name>
</gene>
<dbReference type="PANTHER" id="PTHR43433">
    <property type="entry name" value="HYDROLASE, ALPHA/BETA FOLD FAMILY PROTEIN"/>
    <property type="match status" value="1"/>
</dbReference>
<protein>
    <submittedName>
        <fullName evidence="2">Pimeloyl-ACP methyl ester carboxylesterase</fullName>
    </submittedName>
</protein>
<accession>A0A852VSY9</accession>
<evidence type="ECO:0000313" key="3">
    <source>
        <dbReference type="Proteomes" id="UP000554054"/>
    </source>
</evidence>